<organism evidence="2 5">
    <name type="scientific">Thermus scotoductus</name>
    <dbReference type="NCBI Taxonomy" id="37636"/>
    <lineage>
        <taxon>Bacteria</taxon>
        <taxon>Thermotogati</taxon>
        <taxon>Deinococcota</taxon>
        <taxon>Deinococci</taxon>
        <taxon>Thermales</taxon>
        <taxon>Thermaceae</taxon>
        <taxon>Thermus</taxon>
    </lineage>
</organism>
<gene>
    <name evidence="3" type="ORF">CSW27_11495</name>
    <name evidence="2" type="ORF">CSW38_08950</name>
</gene>
<evidence type="ECO:0000313" key="3">
    <source>
        <dbReference type="EMBL" id="RTI11852.1"/>
    </source>
</evidence>
<evidence type="ECO:0008006" key="6">
    <source>
        <dbReference type="Google" id="ProtNLM"/>
    </source>
</evidence>
<reference evidence="4 5" key="1">
    <citation type="journal article" date="2019" name="Extremophiles">
        <title>Biogeography of thermophiles and predominance of Thermus scotoductus in domestic water heaters.</title>
        <authorList>
            <person name="Wilpiszeski R.L."/>
            <person name="Zhang Z."/>
            <person name="House C.H."/>
        </authorList>
    </citation>
    <scope>NUCLEOTIDE SEQUENCE [LARGE SCALE GENOMIC DNA]</scope>
    <source>
        <strain evidence="3 4">14_S14</strain>
        <strain evidence="2 5">25_S25</strain>
    </source>
</reference>
<dbReference type="Gene3D" id="2.60.120.200">
    <property type="match status" value="1"/>
</dbReference>
<dbReference type="InterPro" id="IPR013320">
    <property type="entry name" value="ConA-like_dom_sf"/>
</dbReference>
<dbReference type="Pfam" id="PF13385">
    <property type="entry name" value="Laminin_G_3"/>
    <property type="match status" value="1"/>
</dbReference>
<feature type="signal peptide" evidence="1">
    <location>
        <begin position="1"/>
        <end position="21"/>
    </location>
</feature>
<proteinExistence type="predicted"/>
<sequence length="257" mass="26603">MWKKWTALGLLAALVLAPLSACTSQQVCTTPTCPIAHWPMNEVNGATQVQDVVASPIFNHGTPQPGPVAAWPGFTGPTSVTGQVSGALYFPGNGDTKVVVPSTSDLNLGYGSLYLEAYVAPVQCGVGAYYPILDKWDATGQNGYTFYLEGVGSGQVRAALRLGGVTFTSSTNFAANFQPPATGTWTKVAVKVDGPNGVFYVNGSPAGTFTAPSGSTSNTLPLWLGALHTPPAGGVIHCEIALDEVKVGKVNPIFSGQ</sequence>
<keyword evidence="1" id="KW-0732">Signal</keyword>
<dbReference type="Proteomes" id="UP000287306">
    <property type="component" value="Unassembled WGS sequence"/>
</dbReference>
<evidence type="ECO:0000313" key="2">
    <source>
        <dbReference type="EMBL" id="RTH24480.1"/>
    </source>
</evidence>
<accession>A0A430RW44</accession>
<feature type="chain" id="PRO_5036108167" description="LamG-like jellyroll fold domain-containing protein" evidence="1">
    <location>
        <begin position="22"/>
        <end position="257"/>
    </location>
</feature>
<dbReference type="EMBL" id="PELY01000299">
    <property type="protein sequence ID" value="RTH24480.1"/>
    <property type="molecule type" value="Genomic_DNA"/>
</dbReference>
<evidence type="ECO:0000313" key="4">
    <source>
        <dbReference type="Proteomes" id="UP000287155"/>
    </source>
</evidence>
<dbReference type="EMBL" id="PEMJ01000340">
    <property type="protein sequence ID" value="RTI11852.1"/>
    <property type="molecule type" value="Genomic_DNA"/>
</dbReference>
<dbReference type="SUPFAM" id="SSF49899">
    <property type="entry name" value="Concanavalin A-like lectins/glucanases"/>
    <property type="match status" value="1"/>
</dbReference>
<name>A0A430RW44_THESC</name>
<evidence type="ECO:0000313" key="5">
    <source>
        <dbReference type="Proteomes" id="UP000287306"/>
    </source>
</evidence>
<dbReference type="AlphaFoldDB" id="A0A430RW44"/>
<dbReference type="Proteomes" id="UP000287155">
    <property type="component" value="Unassembled WGS sequence"/>
</dbReference>
<evidence type="ECO:0000256" key="1">
    <source>
        <dbReference type="SAM" id="SignalP"/>
    </source>
</evidence>
<comment type="caution">
    <text evidence="2">The sequence shown here is derived from an EMBL/GenBank/DDBJ whole genome shotgun (WGS) entry which is preliminary data.</text>
</comment>
<protein>
    <recommendedName>
        <fullName evidence="6">LamG-like jellyroll fold domain-containing protein</fullName>
    </recommendedName>
</protein>